<proteinExistence type="predicted"/>
<comment type="caution">
    <text evidence="2">The sequence shown here is derived from an EMBL/GenBank/DDBJ whole genome shotgun (WGS) entry which is preliminary data.</text>
</comment>
<dbReference type="SUPFAM" id="SSF53098">
    <property type="entry name" value="Ribonuclease H-like"/>
    <property type="match status" value="1"/>
</dbReference>
<dbReference type="EMBL" id="SMOL01000120">
    <property type="protein sequence ID" value="KAB2633279.1"/>
    <property type="molecule type" value="Genomic_DNA"/>
</dbReference>
<accession>A0A5N5I083</accession>
<reference evidence="3" key="2">
    <citation type="submission" date="2019-10" db="EMBL/GenBank/DDBJ databases">
        <title>A de novo genome assembly of a pear dwarfing rootstock.</title>
        <authorList>
            <person name="Wang F."/>
            <person name="Wang J."/>
            <person name="Li S."/>
            <person name="Zhang Y."/>
            <person name="Fang M."/>
            <person name="Ma L."/>
            <person name="Zhao Y."/>
            <person name="Jiang S."/>
        </authorList>
    </citation>
    <scope>NUCLEOTIDE SEQUENCE [LARGE SCALE GENOMIC DNA]</scope>
</reference>
<dbReference type="OrthoDB" id="1166575at2759"/>
<feature type="domain" description="RNase H type-1" evidence="1">
    <location>
        <begin position="50"/>
        <end position="171"/>
    </location>
</feature>
<evidence type="ECO:0000259" key="1">
    <source>
        <dbReference type="Pfam" id="PF13456"/>
    </source>
</evidence>
<dbReference type="Pfam" id="PF13456">
    <property type="entry name" value="RVT_3"/>
    <property type="match status" value="1"/>
</dbReference>
<dbReference type="GO" id="GO:0004523">
    <property type="term" value="F:RNA-DNA hybrid ribonuclease activity"/>
    <property type="evidence" value="ECO:0007669"/>
    <property type="project" value="InterPro"/>
</dbReference>
<evidence type="ECO:0000313" key="3">
    <source>
        <dbReference type="Proteomes" id="UP000327157"/>
    </source>
</evidence>
<dbReference type="InterPro" id="IPR012337">
    <property type="entry name" value="RNaseH-like_sf"/>
</dbReference>
<dbReference type="Gene3D" id="3.30.420.10">
    <property type="entry name" value="Ribonuclease H-like superfamily/Ribonuclease H"/>
    <property type="match status" value="1"/>
</dbReference>
<name>A0A5N5I083_9ROSA</name>
<evidence type="ECO:0000313" key="2">
    <source>
        <dbReference type="EMBL" id="KAB2633279.1"/>
    </source>
</evidence>
<dbReference type="AlphaFoldDB" id="A0A5N5I083"/>
<dbReference type="GO" id="GO:0003676">
    <property type="term" value="F:nucleic acid binding"/>
    <property type="evidence" value="ECO:0007669"/>
    <property type="project" value="InterPro"/>
</dbReference>
<reference evidence="2 3" key="3">
    <citation type="submission" date="2019-11" db="EMBL/GenBank/DDBJ databases">
        <title>A de novo genome assembly of a pear dwarfing rootstock.</title>
        <authorList>
            <person name="Wang F."/>
            <person name="Wang J."/>
            <person name="Li S."/>
            <person name="Zhang Y."/>
            <person name="Fang M."/>
            <person name="Ma L."/>
            <person name="Zhao Y."/>
            <person name="Jiang S."/>
        </authorList>
    </citation>
    <scope>NUCLEOTIDE SEQUENCE [LARGE SCALE GENOMIC DNA]</scope>
    <source>
        <strain evidence="2">S2</strain>
        <tissue evidence="2">Leaf</tissue>
    </source>
</reference>
<dbReference type="PANTHER" id="PTHR47074">
    <property type="entry name" value="BNAC02G40300D PROTEIN"/>
    <property type="match status" value="1"/>
</dbReference>
<dbReference type="InterPro" id="IPR002156">
    <property type="entry name" value="RNaseH_domain"/>
</dbReference>
<keyword evidence="3" id="KW-1185">Reference proteome</keyword>
<protein>
    <recommendedName>
        <fullName evidence="1">RNase H type-1 domain-containing protein</fullName>
    </recommendedName>
</protein>
<dbReference type="Proteomes" id="UP000327157">
    <property type="component" value="Chromosome 6"/>
</dbReference>
<gene>
    <name evidence="2" type="ORF">D8674_029526</name>
</gene>
<dbReference type="InterPro" id="IPR036397">
    <property type="entry name" value="RNaseH_sf"/>
</dbReference>
<organism evidence="2 3">
    <name type="scientific">Pyrus ussuriensis x Pyrus communis</name>
    <dbReference type="NCBI Taxonomy" id="2448454"/>
    <lineage>
        <taxon>Eukaryota</taxon>
        <taxon>Viridiplantae</taxon>
        <taxon>Streptophyta</taxon>
        <taxon>Embryophyta</taxon>
        <taxon>Tracheophyta</taxon>
        <taxon>Spermatophyta</taxon>
        <taxon>Magnoliopsida</taxon>
        <taxon>eudicotyledons</taxon>
        <taxon>Gunneridae</taxon>
        <taxon>Pentapetalae</taxon>
        <taxon>rosids</taxon>
        <taxon>fabids</taxon>
        <taxon>Rosales</taxon>
        <taxon>Rosaceae</taxon>
        <taxon>Amygdaloideae</taxon>
        <taxon>Maleae</taxon>
        <taxon>Pyrus</taxon>
    </lineage>
</organism>
<reference evidence="2 3" key="1">
    <citation type="submission" date="2019-09" db="EMBL/GenBank/DDBJ databases">
        <authorList>
            <person name="Ou C."/>
        </authorList>
    </citation>
    <scope>NUCLEOTIDE SEQUENCE [LARGE SCALE GENOMIC DNA]</scope>
    <source>
        <strain evidence="2">S2</strain>
        <tissue evidence="2">Leaf</tissue>
    </source>
</reference>
<sequence>MWRIWKSRNDMLFREVSHDPMEMVRLVRKQQLEFKPVRWKRPVFWVMKVNCDGAWWAKTCKGGYGWVMRDFAGLLQVAGGEGGLFFNTAAMAEAAAIRAALLVCLELGYVDVEIESDSQVIITMLNGKYGVDATLECYIHDIGRLVSQLQGGRFGFVKWKGNAAAYVVASYVASWRCLPLGCY</sequence>
<dbReference type="PANTHER" id="PTHR47074:SF11">
    <property type="entry name" value="REVERSE TRANSCRIPTASE-LIKE PROTEIN"/>
    <property type="match status" value="1"/>
</dbReference>
<dbReference type="InterPro" id="IPR052929">
    <property type="entry name" value="RNase_H-like_EbsB-rel"/>
</dbReference>